<dbReference type="InterPro" id="IPR004561">
    <property type="entry name" value="IsoChor_synthase"/>
</dbReference>
<evidence type="ECO:0000256" key="1">
    <source>
        <dbReference type="ARBA" id="ARBA00000799"/>
    </source>
</evidence>
<dbReference type="GO" id="GO:0008909">
    <property type="term" value="F:isochorismate synthase activity"/>
    <property type="evidence" value="ECO:0007669"/>
    <property type="project" value="UniProtKB-EC"/>
</dbReference>
<evidence type="ECO:0000313" key="8">
    <source>
        <dbReference type="Proteomes" id="UP000278006"/>
    </source>
</evidence>
<dbReference type="GO" id="GO:0009697">
    <property type="term" value="P:salicylic acid biosynthetic process"/>
    <property type="evidence" value="ECO:0007669"/>
    <property type="project" value="TreeGrafter"/>
</dbReference>
<evidence type="ECO:0000256" key="5">
    <source>
        <dbReference type="ARBA" id="ARBA00041564"/>
    </source>
</evidence>
<dbReference type="Proteomes" id="UP000278006">
    <property type="component" value="Unassembled WGS sequence"/>
</dbReference>
<dbReference type="PANTHER" id="PTHR42839">
    <property type="entry name" value="ISOCHORISMATE SYNTHASE ENTC"/>
    <property type="match status" value="1"/>
</dbReference>
<proteinExistence type="inferred from homology"/>
<dbReference type="OrthoDB" id="9806579at2"/>
<keyword evidence="8" id="KW-1185">Reference proteome</keyword>
<evidence type="ECO:0000256" key="4">
    <source>
        <dbReference type="ARBA" id="ARBA00023235"/>
    </source>
</evidence>
<dbReference type="EMBL" id="RDQO01000001">
    <property type="protein sequence ID" value="RMX07851.1"/>
    <property type="molecule type" value="Genomic_DNA"/>
</dbReference>
<gene>
    <name evidence="7" type="ORF">D8I35_01610</name>
</gene>
<dbReference type="AlphaFoldDB" id="A0A3M6QY51"/>
<dbReference type="NCBIfam" id="TIGR00543">
    <property type="entry name" value="isochor_syn"/>
    <property type="match status" value="1"/>
</dbReference>
<organism evidence="7 8">
    <name type="scientific">Corticibacter populi</name>
    <dbReference type="NCBI Taxonomy" id="1550736"/>
    <lineage>
        <taxon>Bacteria</taxon>
        <taxon>Pseudomonadati</taxon>
        <taxon>Pseudomonadota</taxon>
        <taxon>Betaproteobacteria</taxon>
        <taxon>Burkholderiales</taxon>
        <taxon>Comamonadaceae</taxon>
        <taxon>Corticibacter</taxon>
    </lineage>
</organism>
<dbReference type="EC" id="5.4.4.2" evidence="3"/>
<name>A0A3M6QY51_9BURK</name>
<evidence type="ECO:0000313" key="7">
    <source>
        <dbReference type="EMBL" id="RMX07851.1"/>
    </source>
</evidence>
<dbReference type="Pfam" id="PF00425">
    <property type="entry name" value="Chorismate_bind"/>
    <property type="match status" value="1"/>
</dbReference>
<dbReference type="PANTHER" id="PTHR42839:SF2">
    <property type="entry name" value="ISOCHORISMATE SYNTHASE ENTC"/>
    <property type="match status" value="1"/>
</dbReference>
<comment type="similarity">
    <text evidence="2">Belongs to the isochorismate synthase family.</text>
</comment>
<dbReference type="SUPFAM" id="SSF56322">
    <property type="entry name" value="ADC synthase"/>
    <property type="match status" value="1"/>
</dbReference>
<evidence type="ECO:0000259" key="6">
    <source>
        <dbReference type="Pfam" id="PF00425"/>
    </source>
</evidence>
<dbReference type="InterPro" id="IPR005801">
    <property type="entry name" value="ADC_synthase"/>
</dbReference>
<protein>
    <recommendedName>
        <fullName evidence="3">isochorismate synthase</fullName>
        <ecNumber evidence="3">5.4.4.2</ecNumber>
    </recommendedName>
    <alternativeName>
        <fullName evidence="5">Isochorismate mutase</fullName>
    </alternativeName>
</protein>
<sequence>MSLPNIEPHMRATPGALPRTTLQREDAPLAARRSPDLSNCFMLHGAAQSLAATGVHKPLFQDSTHALTGCCDTVLGALDPDWAAAPLLVGAMPFDRDAPCWLYQPQTMHTIDSLLAPKAAGCAPAGGDSAQVQAVPDRRSYQDMVRQATARLGNGTAEALRKVVLARSLEISRTTPFDLRRLLRHLMNDASITTYCLPLPGPARHAAASHLVGATPELLITRRGKNIKSLPLAGSLPKQANPMLDQAATRRLLQSAKDLQEHRVVVEFIADLLNPLCANLAVPAHPSLCSTASMWHLGTHINGTLKHPDDLATSSSLALAARLQPTPALCGAPRDAALTLIRQLEPFERGFYGGTAGWSDNTGDGSWYVAIRCAEIQGPRARLFAGAGIMHDSSPAAEADETAAKFSAMLRALELEGLELFPTLGNTASR</sequence>
<accession>A0A3M6QY51</accession>
<comment type="catalytic activity">
    <reaction evidence="1">
        <text>chorismate = isochorismate</text>
        <dbReference type="Rhea" id="RHEA:18985"/>
        <dbReference type="ChEBI" id="CHEBI:29748"/>
        <dbReference type="ChEBI" id="CHEBI:29780"/>
        <dbReference type="EC" id="5.4.4.2"/>
    </reaction>
</comment>
<comment type="caution">
    <text evidence="7">The sequence shown here is derived from an EMBL/GenBank/DDBJ whole genome shotgun (WGS) entry which is preliminary data.</text>
</comment>
<feature type="domain" description="Chorismate-utilising enzyme C-terminal" evidence="6">
    <location>
        <begin position="138"/>
        <end position="405"/>
    </location>
</feature>
<keyword evidence="4 7" id="KW-0413">Isomerase</keyword>
<evidence type="ECO:0000256" key="3">
    <source>
        <dbReference type="ARBA" id="ARBA00012824"/>
    </source>
</evidence>
<reference evidence="7 8" key="1">
    <citation type="submission" date="2018-10" db="EMBL/GenBank/DDBJ databases">
        <title>Draft genome of Cortibacter populi DSM10536.</title>
        <authorList>
            <person name="Bernier A.-M."/>
            <person name="Bernard K."/>
        </authorList>
    </citation>
    <scope>NUCLEOTIDE SEQUENCE [LARGE SCALE GENOMIC DNA]</scope>
    <source>
        <strain evidence="7 8">DSM 105136</strain>
    </source>
</reference>
<evidence type="ECO:0000256" key="2">
    <source>
        <dbReference type="ARBA" id="ARBA00005297"/>
    </source>
</evidence>
<dbReference type="Gene3D" id="3.60.120.10">
    <property type="entry name" value="Anthranilate synthase"/>
    <property type="match status" value="1"/>
</dbReference>
<dbReference type="InterPro" id="IPR015890">
    <property type="entry name" value="Chorismate_C"/>
</dbReference>